<keyword evidence="2" id="KW-1185">Reference proteome</keyword>
<name>A0A0H1RCN3_9HYPH</name>
<dbReference type="OrthoDB" id="9810154at2"/>
<dbReference type="EMBL" id="LCYG01000087">
    <property type="protein sequence ID" value="KLK90347.1"/>
    <property type="molecule type" value="Genomic_DNA"/>
</dbReference>
<dbReference type="SMART" id="SM00855">
    <property type="entry name" value="PGAM"/>
    <property type="match status" value="1"/>
</dbReference>
<comment type="caution">
    <text evidence="1">The sequence shown here is derived from an EMBL/GenBank/DDBJ whole genome shotgun (WGS) entry which is preliminary data.</text>
</comment>
<dbReference type="AlphaFoldDB" id="A0A0H1RCN3"/>
<dbReference type="PANTHER" id="PTHR47623">
    <property type="entry name" value="OS09G0287300 PROTEIN"/>
    <property type="match status" value="1"/>
</dbReference>
<dbReference type="RefSeq" id="WP_047191957.1">
    <property type="nucleotide sequence ID" value="NZ_LCYG01000087.1"/>
</dbReference>
<dbReference type="STRING" id="1225564.AA309_26140"/>
<reference evidence="1 2" key="1">
    <citation type="submission" date="2015-05" db="EMBL/GenBank/DDBJ databases">
        <title>Draft genome sequence of Microvirga vignae strain BR3299, a novel nitrogen fixing bacteria isolated from Brazil semi-aired region.</title>
        <authorList>
            <person name="Zilli J.E."/>
            <person name="Passos S.R."/>
            <person name="Leite J."/>
            <person name="Baldani J.I."/>
            <person name="Xavier G.R."/>
            <person name="Rumjaneck N.G."/>
            <person name="Simoes-Araujo J.L."/>
        </authorList>
    </citation>
    <scope>NUCLEOTIDE SEQUENCE [LARGE SCALE GENOMIC DNA]</scope>
    <source>
        <strain evidence="1 2">BR3299</strain>
    </source>
</reference>
<organism evidence="1 2">
    <name type="scientific">Microvirga vignae</name>
    <dbReference type="NCBI Taxonomy" id="1225564"/>
    <lineage>
        <taxon>Bacteria</taxon>
        <taxon>Pseudomonadati</taxon>
        <taxon>Pseudomonadota</taxon>
        <taxon>Alphaproteobacteria</taxon>
        <taxon>Hyphomicrobiales</taxon>
        <taxon>Methylobacteriaceae</taxon>
        <taxon>Microvirga</taxon>
    </lineage>
</organism>
<proteinExistence type="predicted"/>
<dbReference type="CDD" id="cd07067">
    <property type="entry name" value="HP_PGM_like"/>
    <property type="match status" value="1"/>
</dbReference>
<dbReference type="PANTHER" id="PTHR47623:SF1">
    <property type="entry name" value="OS09G0287300 PROTEIN"/>
    <property type="match status" value="1"/>
</dbReference>
<gene>
    <name evidence="1" type="ORF">AA309_26140</name>
</gene>
<sequence length="174" mass="19303">MLRLLLLRHAKAAWPAGVLDVDRPLAKRGREASALMGNYIRSECLSPDLALVSSARRTRETWELIHPIIGDVESRSDGRIYEAPVSRLLTVLHEVEPEARTVLMIGHNPGFEDLASLLIGEGDMDSILRLGRKYPTAGLAVIDFPAESWAHVKRKSGRLERFVTPKSIGADEDD</sequence>
<dbReference type="SUPFAM" id="SSF53254">
    <property type="entry name" value="Phosphoglycerate mutase-like"/>
    <property type="match status" value="1"/>
</dbReference>
<accession>A0A0H1RCN3</accession>
<evidence type="ECO:0000313" key="2">
    <source>
        <dbReference type="Proteomes" id="UP000035489"/>
    </source>
</evidence>
<dbReference type="Gene3D" id="3.40.50.1240">
    <property type="entry name" value="Phosphoglycerate mutase-like"/>
    <property type="match status" value="1"/>
</dbReference>
<evidence type="ECO:0000313" key="1">
    <source>
        <dbReference type="EMBL" id="KLK90347.1"/>
    </source>
</evidence>
<dbReference type="InterPro" id="IPR029033">
    <property type="entry name" value="His_PPase_superfam"/>
</dbReference>
<dbReference type="PATRIC" id="fig|1225564.3.peg.6812"/>
<protein>
    <submittedName>
        <fullName evidence="1">Phosphoglycerate mutase</fullName>
    </submittedName>
</protein>
<dbReference type="Proteomes" id="UP000035489">
    <property type="component" value="Unassembled WGS sequence"/>
</dbReference>
<dbReference type="InterPro" id="IPR013078">
    <property type="entry name" value="His_Pase_superF_clade-1"/>
</dbReference>
<dbReference type="Pfam" id="PF00300">
    <property type="entry name" value="His_Phos_1"/>
    <property type="match status" value="1"/>
</dbReference>